<dbReference type="SUPFAM" id="SSF56436">
    <property type="entry name" value="C-type lectin-like"/>
    <property type="match status" value="1"/>
</dbReference>
<dbReference type="EMBL" id="KE124776">
    <property type="protein sequence ID" value="EPB80717.1"/>
    <property type="molecule type" value="Genomic_DNA"/>
</dbReference>
<organism evidence="1 2">
    <name type="scientific">Ancylostoma ceylanicum</name>
    <dbReference type="NCBI Taxonomy" id="53326"/>
    <lineage>
        <taxon>Eukaryota</taxon>
        <taxon>Metazoa</taxon>
        <taxon>Ecdysozoa</taxon>
        <taxon>Nematoda</taxon>
        <taxon>Chromadorea</taxon>
        <taxon>Rhabditida</taxon>
        <taxon>Rhabditina</taxon>
        <taxon>Rhabditomorpha</taxon>
        <taxon>Strongyloidea</taxon>
        <taxon>Ancylostomatidae</taxon>
        <taxon>Ancylostomatinae</taxon>
        <taxon>Ancylostoma</taxon>
    </lineage>
</organism>
<keyword evidence="2" id="KW-1185">Reference proteome</keyword>
<proteinExistence type="predicted"/>
<evidence type="ECO:0008006" key="3">
    <source>
        <dbReference type="Google" id="ProtNLM"/>
    </source>
</evidence>
<sequence length="66" mass="7742">MDGTEMDFTKWSNGAPKKDWNGELCGQMYTTGVLHHADGNTYWNDVRCNRTMRYFVCKTMMILEKL</sequence>
<evidence type="ECO:0000313" key="1">
    <source>
        <dbReference type="EMBL" id="EPB80717.1"/>
    </source>
</evidence>
<dbReference type="Proteomes" id="UP000054495">
    <property type="component" value="Unassembled WGS sequence"/>
</dbReference>
<name>A0A0D6MDI4_9BILA</name>
<dbReference type="Gene3D" id="3.10.100.10">
    <property type="entry name" value="Mannose-Binding Protein A, subunit A"/>
    <property type="match status" value="1"/>
</dbReference>
<reference evidence="1 2" key="1">
    <citation type="submission" date="2013-05" db="EMBL/GenBank/DDBJ databases">
        <title>Draft genome of the parasitic nematode Anyclostoma ceylanicum.</title>
        <authorList>
            <person name="Mitreva M."/>
        </authorList>
    </citation>
    <scope>NUCLEOTIDE SEQUENCE [LARGE SCALE GENOMIC DNA]</scope>
</reference>
<dbReference type="AlphaFoldDB" id="A0A0D6MDI4"/>
<protein>
    <recommendedName>
        <fullName evidence="3">C-type lectin domain-containing protein</fullName>
    </recommendedName>
</protein>
<accession>A0A0D6MDI4</accession>
<gene>
    <name evidence="1" type="ORF">ANCCEY_00123</name>
</gene>
<evidence type="ECO:0000313" key="2">
    <source>
        <dbReference type="Proteomes" id="UP000054495"/>
    </source>
</evidence>
<dbReference type="InterPro" id="IPR016186">
    <property type="entry name" value="C-type_lectin-like/link_sf"/>
</dbReference>
<dbReference type="InterPro" id="IPR016187">
    <property type="entry name" value="CTDL_fold"/>
</dbReference>